<dbReference type="InterPro" id="IPR033985">
    <property type="entry name" value="SusD-like_N"/>
</dbReference>
<dbReference type="Pfam" id="PF14322">
    <property type="entry name" value="SusD-like_3"/>
    <property type="match status" value="1"/>
</dbReference>
<evidence type="ECO:0000256" key="2">
    <source>
        <dbReference type="ARBA" id="ARBA00006275"/>
    </source>
</evidence>
<evidence type="ECO:0000259" key="7">
    <source>
        <dbReference type="Pfam" id="PF07980"/>
    </source>
</evidence>
<feature type="domain" description="RagB/SusD" evidence="7">
    <location>
        <begin position="365"/>
        <end position="498"/>
    </location>
</feature>
<keyword evidence="10" id="KW-1185">Reference proteome</keyword>
<evidence type="ECO:0000313" key="10">
    <source>
        <dbReference type="Proteomes" id="UP000468581"/>
    </source>
</evidence>
<proteinExistence type="inferred from homology"/>
<dbReference type="InterPro" id="IPR012944">
    <property type="entry name" value="SusD_RagB_dom"/>
</dbReference>
<feature type="chain" id="PRO_5027064664" evidence="6">
    <location>
        <begin position="24"/>
        <end position="498"/>
    </location>
</feature>
<evidence type="ECO:0000256" key="1">
    <source>
        <dbReference type="ARBA" id="ARBA00004442"/>
    </source>
</evidence>
<sequence length="498" mass="54091">MMKVINRLFLVFLLISLNGCNDAIDIDQPGRLSAENAFRSVADLNSGLLGVYAQLDLTLEIRMGMLLTDEVTIGFDSGGQGTAEYAYNINTNTGNVLAIWNNQYRLINFATRIIEAAEIVVPDGAAEQAQLNNIVAQAHALRAYGHFRLINHFSTNYEDDSALGVIALDEVPGIQDQRPRNTNGEVYALINSDLDAAAGLIDPTFSQNDPTFINTNFITAMRARLAAYRGQYTQADNFAAQALTAVPLAGRDDFLDIWTDAGNAGVIFKAERADGGPFDNQATGGGGWAGSLFAFVNATITGSPFMEMGRGIYNGLIAIPDDIREEAFVAPTSVIDPDYLTNLQDDIDIIVTQIYPGSEGQPLLNDLKIFRAAEMLFIRAEAAAEAGNLGQAAAFIQQLRNERYPVAQPLPNYANSQEAFADILHERSLELFAQAQRWTDIKRLAVRAGIAGVQRDPADCDINGVCAVPVTDFRFTLPIPQAEINANSVIAEQQNPGY</sequence>
<dbReference type="Pfam" id="PF07980">
    <property type="entry name" value="SusD_RagB"/>
    <property type="match status" value="1"/>
</dbReference>
<evidence type="ECO:0000259" key="8">
    <source>
        <dbReference type="Pfam" id="PF14322"/>
    </source>
</evidence>
<feature type="domain" description="SusD-like N-terminal" evidence="8">
    <location>
        <begin position="88"/>
        <end position="205"/>
    </location>
</feature>
<dbReference type="InterPro" id="IPR011990">
    <property type="entry name" value="TPR-like_helical_dom_sf"/>
</dbReference>
<protein>
    <submittedName>
        <fullName evidence="9">RagB/SusD family nutrient uptake outer membrane protein</fullName>
    </submittedName>
</protein>
<evidence type="ECO:0000256" key="4">
    <source>
        <dbReference type="ARBA" id="ARBA00023136"/>
    </source>
</evidence>
<dbReference type="Gene3D" id="1.25.40.390">
    <property type="match status" value="1"/>
</dbReference>
<keyword evidence="5" id="KW-0998">Cell outer membrane</keyword>
<comment type="caution">
    <text evidence="9">The sequence shown here is derived from an EMBL/GenBank/DDBJ whole genome shotgun (WGS) entry which is preliminary data.</text>
</comment>
<evidence type="ECO:0000256" key="6">
    <source>
        <dbReference type="SAM" id="SignalP"/>
    </source>
</evidence>
<dbReference type="SUPFAM" id="SSF48452">
    <property type="entry name" value="TPR-like"/>
    <property type="match status" value="1"/>
</dbReference>
<organism evidence="9 10">
    <name type="scientific">Leptobacterium flavescens</name>
    <dbReference type="NCBI Taxonomy" id="472055"/>
    <lineage>
        <taxon>Bacteria</taxon>
        <taxon>Pseudomonadati</taxon>
        <taxon>Bacteroidota</taxon>
        <taxon>Flavobacteriia</taxon>
        <taxon>Flavobacteriales</taxon>
        <taxon>Flavobacteriaceae</taxon>
        <taxon>Leptobacterium</taxon>
    </lineage>
</organism>
<comment type="similarity">
    <text evidence="2">Belongs to the SusD family.</text>
</comment>
<feature type="signal peptide" evidence="6">
    <location>
        <begin position="1"/>
        <end position="23"/>
    </location>
</feature>
<reference evidence="9 10" key="1">
    <citation type="submission" date="2020-01" db="EMBL/GenBank/DDBJ databases">
        <title>Leptobacterium flavescens.</title>
        <authorList>
            <person name="Wang G."/>
        </authorList>
    </citation>
    <scope>NUCLEOTIDE SEQUENCE [LARGE SCALE GENOMIC DNA]</scope>
    <source>
        <strain evidence="9 10">KCTC 22160</strain>
    </source>
</reference>
<accession>A0A6P0UW09</accession>
<evidence type="ECO:0000256" key="5">
    <source>
        <dbReference type="ARBA" id="ARBA00023237"/>
    </source>
</evidence>
<evidence type="ECO:0000256" key="3">
    <source>
        <dbReference type="ARBA" id="ARBA00022729"/>
    </source>
</evidence>
<name>A0A6P0UW09_9FLAO</name>
<keyword evidence="3 6" id="KW-0732">Signal</keyword>
<dbReference type="AlphaFoldDB" id="A0A6P0UW09"/>
<dbReference type="Proteomes" id="UP000468581">
    <property type="component" value="Unassembled WGS sequence"/>
</dbReference>
<evidence type="ECO:0000313" key="9">
    <source>
        <dbReference type="EMBL" id="NER14973.1"/>
    </source>
</evidence>
<gene>
    <name evidence="9" type="ORF">GWK08_16065</name>
</gene>
<comment type="subcellular location">
    <subcellularLocation>
        <location evidence="1">Cell outer membrane</location>
    </subcellularLocation>
</comment>
<dbReference type="EMBL" id="JAABOO010000003">
    <property type="protein sequence ID" value="NER14973.1"/>
    <property type="molecule type" value="Genomic_DNA"/>
</dbReference>
<dbReference type="GO" id="GO:0009279">
    <property type="term" value="C:cell outer membrane"/>
    <property type="evidence" value="ECO:0007669"/>
    <property type="project" value="UniProtKB-SubCell"/>
</dbReference>
<keyword evidence="4" id="KW-0472">Membrane</keyword>